<gene>
    <name evidence="2" type="ORF">EKG37_07035</name>
</gene>
<dbReference type="InterPro" id="IPR005321">
    <property type="entry name" value="Peptidase_S58_DmpA"/>
</dbReference>
<dbReference type="OrthoDB" id="9770388at2"/>
<organism evidence="2 3">
    <name type="scientific">Bacillus yapensis</name>
    <dbReference type="NCBI Taxonomy" id="2492960"/>
    <lineage>
        <taxon>Bacteria</taxon>
        <taxon>Bacillati</taxon>
        <taxon>Bacillota</taxon>
        <taxon>Bacilli</taxon>
        <taxon>Bacillales</taxon>
        <taxon>Bacillaceae</taxon>
        <taxon>Bacillus</taxon>
    </lineage>
</organism>
<dbReference type="RefSeq" id="WP_126407737.1">
    <property type="nucleotide sequence ID" value="NZ_RXNT01000004.1"/>
</dbReference>
<name>A0A3S0LF29_9BACI</name>
<dbReference type="SUPFAM" id="SSF56266">
    <property type="entry name" value="DmpA/ArgJ-like"/>
    <property type="match status" value="1"/>
</dbReference>
<evidence type="ECO:0000313" key="3">
    <source>
        <dbReference type="Proteomes" id="UP000271374"/>
    </source>
</evidence>
<sequence>MSRKKIRELGLNVGQLPTGANNCITDVKGVRVGHVTLHYPLTEDKNEWACTGVTAILPHGGNIFREKVVATSYVFNGFGKTTGLVQVNELGQLESPIMLTNTFGVPAVTQGTLEYLLEQSPEIGETTGTVNIVVGECNDSYLNSIRLMPVKPEHAKEAIQKASTEKAEEGAVGAGTGMVCFGYKGGIGCSSRIVQIDGAEESYTVGCLVLSNFGKTEELETYNRFIQTKTAEPEITDSQTDGSIIIVLATDAPLNERQLQRMAKRCGIGLGRTGSHMSHGSGDIVIAFSTAQTILHFSEDHKESFIQLREDNPVMNFLFTAAAEATEEAILNSLSCANTTTGRKGRVVKELPYQQLKSWN</sequence>
<evidence type="ECO:0000313" key="2">
    <source>
        <dbReference type="EMBL" id="RTR33960.1"/>
    </source>
</evidence>
<reference evidence="2 3" key="1">
    <citation type="submission" date="2018-12" db="EMBL/GenBank/DDBJ databases">
        <title>Bacillus yapensis draft genome sequence.</title>
        <authorList>
            <person name="Yu L."/>
            <person name="Xu X."/>
            <person name="Tang X."/>
        </authorList>
    </citation>
    <scope>NUCLEOTIDE SEQUENCE [LARGE SCALE GENOMIC DNA]</scope>
    <source>
        <strain evidence="2 3">XXST-01</strain>
    </source>
</reference>
<dbReference type="Proteomes" id="UP000271374">
    <property type="component" value="Unassembled WGS sequence"/>
</dbReference>
<dbReference type="InterPro" id="IPR016117">
    <property type="entry name" value="ArgJ-like_dom_sf"/>
</dbReference>
<accession>A0A3S0LF29</accession>
<dbReference type="Gene3D" id="3.60.70.12">
    <property type="entry name" value="L-amino peptidase D-ALA esterase/amidase"/>
    <property type="match status" value="1"/>
</dbReference>
<dbReference type="Pfam" id="PF03576">
    <property type="entry name" value="Peptidase_S58"/>
    <property type="match status" value="1"/>
</dbReference>
<proteinExistence type="inferred from homology"/>
<dbReference type="PANTHER" id="PTHR36512">
    <property type="entry name" value="D-AMINOPEPTIDASE"/>
    <property type="match status" value="1"/>
</dbReference>
<dbReference type="AlphaFoldDB" id="A0A3S0LF29"/>
<dbReference type="GO" id="GO:0004177">
    <property type="term" value="F:aminopeptidase activity"/>
    <property type="evidence" value="ECO:0007669"/>
    <property type="project" value="TreeGrafter"/>
</dbReference>
<dbReference type="EMBL" id="RXNT01000004">
    <property type="protein sequence ID" value="RTR33960.1"/>
    <property type="molecule type" value="Genomic_DNA"/>
</dbReference>
<comment type="similarity">
    <text evidence="1">Belongs to the peptidase S58 family.</text>
</comment>
<protein>
    <submittedName>
        <fullName evidence="2">S58 family peptidase</fullName>
    </submittedName>
</protein>
<comment type="caution">
    <text evidence="2">The sequence shown here is derived from an EMBL/GenBank/DDBJ whole genome shotgun (WGS) entry which is preliminary data.</text>
</comment>
<dbReference type="CDD" id="cd02253">
    <property type="entry name" value="DmpA"/>
    <property type="match status" value="1"/>
</dbReference>
<keyword evidence="3" id="KW-1185">Reference proteome</keyword>
<evidence type="ECO:0000256" key="1">
    <source>
        <dbReference type="ARBA" id="ARBA00007068"/>
    </source>
</evidence>
<dbReference type="PANTHER" id="PTHR36512:SF3">
    <property type="entry name" value="BLR5678 PROTEIN"/>
    <property type="match status" value="1"/>
</dbReference>